<evidence type="ECO:0000256" key="6">
    <source>
        <dbReference type="ARBA" id="ARBA00022634"/>
    </source>
</evidence>
<organism evidence="21 22">
    <name type="scientific">Penicillium malachiteum</name>
    <dbReference type="NCBI Taxonomy" id="1324776"/>
    <lineage>
        <taxon>Eukaryota</taxon>
        <taxon>Fungi</taxon>
        <taxon>Dikarya</taxon>
        <taxon>Ascomycota</taxon>
        <taxon>Pezizomycotina</taxon>
        <taxon>Eurotiomycetes</taxon>
        <taxon>Eurotiomycetidae</taxon>
        <taxon>Eurotiales</taxon>
        <taxon>Aspergillaceae</taxon>
        <taxon>Penicillium</taxon>
    </lineage>
</organism>
<dbReference type="InterPro" id="IPR010996">
    <property type="entry name" value="HHH_MUS81"/>
</dbReference>
<dbReference type="GO" id="GO:0016829">
    <property type="term" value="F:lyase activity"/>
    <property type="evidence" value="ECO:0007669"/>
    <property type="project" value="UniProtKB-KW"/>
</dbReference>
<comment type="similarity">
    <text evidence="3">Belongs to the DNA polymerase type-X family.</text>
</comment>
<feature type="domain" description="BRCT" evidence="20">
    <location>
        <begin position="138"/>
        <end position="234"/>
    </location>
</feature>
<dbReference type="FunFam" id="3.30.210.10:FF:000001">
    <property type="entry name" value="DNA polymerase lambda"/>
    <property type="match status" value="1"/>
</dbReference>
<evidence type="ECO:0000256" key="7">
    <source>
        <dbReference type="ARBA" id="ARBA00022679"/>
    </source>
</evidence>
<dbReference type="Gene3D" id="1.10.150.20">
    <property type="entry name" value="5' to 3' exonuclease, C-terminal subdomain"/>
    <property type="match status" value="1"/>
</dbReference>
<evidence type="ECO:0000256" key="14">
    <source>
        <dbReference type="ARBA" id="ARBA00023204"/>
    </source>
</evidence>
<sequence length="711" mass="80256">MEWKAPSKRAFFEALERLDQSGDSDDGYEFLKTITPLRPSAISNSTDVEVSFCPKPSLPGTLGRANTEPKLLSDTGLESIEDKEAGRKHPRRTESSAIPKVRGVQRFNTTGSMPAAKSGAPASKKRKSNNNNIKVVPEDQQIFKELVFFFFPNNDVSPARRLRIQRAREYGAQWALSFSEAVTHVIVDKELRYHDLLKHIKLEVIPEGIALVNETYPSDCIRFRSVLSPSYQRFRVDRVPEIAEKVQPTSCAEPEPEPAASLPVKKSKRELEQNQEASQTSTVENHLVALSAAPAQEIEQSGTSRERDALDDLIDESRAINHLPLDSFFDSADEQSDNESIASSDSERHRKIPELPKGKRTESWAMSFACMQKPDSDAPRNNPNKRTIEILQQISDYYERMADHWRSYSYRRAINALRRQTEKIVTRKQAQSIRGIGERLADKIEEIVLTDRLRQLDNTGSTPEDRILQEFIGIYGVGLSQASKWLAQGFRSLEDLLTNAQLSPNQRIGVGHYDDFMQRIPRKEVETHGAIVRKAIHSIDPDMQVIIAGSYRRGALDSGDIDVLITKPDTSLDHIRSLMNDQVIPQLFADGYLQVGLATSRQHNGDGSKWHGASTVPGSTTWRRIDLLFVPGDEFGAALIYFTGNDIFNRSMRLLAHKKGLCLNQRGLYANVLRNAQRVKVNPGRLLESRDERRIFALLGVPWRPPEQRIC</sequence>
<reference evidence="21" key="1">
    <citation type="journal article" date="2023" name="IMA Fungus">
        <title>Comparative genomic study of the Penicillium genus elucidates a diverse pangenome and 15 lateral gene transfer events.</title>
        <authorList>
            <person name="Petersen C."/>
            <person name="Sorensen T."/>
            <person name="Nielsen M.R."/>
            <person name="Sondergaard T.E."/>
            <person name="Sorensen J.L."/>
            <person name="Fitzpatrick D.A."/>
            <person name="Frisvad J.C."/>
            <person name="Nielsen K.L."/>
        </authorList>
    </citation>
    <scope>NUCLEOTIDE SEQUENCE</scope>
    <source>
        <strain evidence="21">IBT 17514</strain>
    </source>
</reference>
<dbReference type="SUPFAM" id="SSF52113">
    <property type="entry name" value="BRCT domain"/>
    <property type="match status" value="1"/>
</dbReference>
<keyword evidence="22" id="KW-1185">Reference proteome</keyword>
<dbReference type="SMART" id="SM00483">
    <property type="entry name" value="POLXc"/>
    <property type="match status" value="1"/>
</dbReference>
<keyword evidence="6" id="KW-0237">DNA synthesis</keyword>
<dbReference type="Gene3D" id="3.30.210.10">
    <property type="entry name" value="DNA polymerase, thumb domain"/>
    <property type="match status" value="1"/>
</dbReference>
<dbReference type="CDD" id="cd00141">
    <property type="entry name" value="NT_POLXc"/>
    <property type="match status" value="1"/>
</dbReference>
<dbReference type="GO" id="GO:0003887">
    <property type="term" value="F:DNA-directed DNA polymerase activity"/>
    <property type="evidence" value="ECO:0007669"/>
    <property type="project" value="UniProtKB-KW"/>
</dbReference>
<comment type="catalytic activity">
    <reaction evidence="17">
        <text>DNA(n) + a 2'-deoxyribonucleoside 5'-triphosphate = DNA(n+1) + diphosphate</text>
        <dbReference type="Rhea" id="RHEA:22508"/>
        <dbReference type="Rhea" id="RHEA-COMP:17339"/>
        <dbReference type="Rhea" id="RHEA-COMP:17340"/>
        <dbReference type="ChEBI" id="CHEBI:33019"/>
        <dbReference type="ChEBI" id="CHEBI:61560"/>
        <dbReference type="ChEBI" id="CHEBI:173112"/>
        <dbReference type="EC" id="2.7.7.7"/>
    </reaction>
</comment>
<evidence type="ECO:0000256" key="11">
    <source>
        <dbReference type="ARBA" id="ARBA00022763"/>
    </source>
</evidence>
<keyword evidence="13" id="KW-0238">DNA-binding</keyword>
<dbReference type="SUPFAM" id="SSF81585">
    <property type="entry name" value="PsbU/PolX domain-like"/>
    <property type="match status" value="1"/>
</dbReference>
<dbReference type="PRINTS" id="PR00869">
    <property type="entry name" value="DNAPOLX"/>
</dbReference>
<dbReference type="InterPro" id="IPR028207">
    <property type="entry name" value="DNA_pol_B_palm_palm"/>
</dbReference>
<dbReference type="Gene3D" id="3.30.460.10">
    <property type="entry name" value="Beta Polymerase, domain 2"/>
    <property type="match status" value="1"/>
</dbReference>
<dbReference type="Proteomes" id="UP001215712">
    <property type="component" value="Unassembled WGS sequence"/>
</dbReference>
<dbReference type="AlphaFoldDB" id="A0AAD6HWU9"/>
<dbReference type="EC" id="2.7.7.7" evidence="4"/>
<feature type="active site" description="Nucleophile; Schiff-base intermediate with DNA; for 5'-dRP lyase activity" evidence="18">
    <location>
        <position position="443"/>
    </location>
</feature>
<dbReference type="InterPro" id="IPR027421">
    <property type="entry name" value="DNA_pol_lamdba_lyase_dom_sf"/>
</dbReference>
<keyword evidence="14" id="KW-0234">DNA repair</keyword>
<dbReference type="GO" id="GO:0006260">
    <property type="term" value="P:DNA replication"/>
    <property type="evidence" value="ECO:0007669"/>
    <property type="project" value="UniProtKB-KW"/>
</dbReference>
<dbReference type="GO" id="GO:0005634">
    <property type="term" value="C:nucleus"/>
    <property type="evidence" value="ECO:0007669"/>
    <property type="project" value="UniProtKB-SubCell"/>
</dbReference>
<dbReference type="PRINTS" id="PR00870">
    <property type="entry name" value="DNAPOLXBETA"/>
</dbReference>
<dbReference type="Gene3D" id="3.40.50.10190">
    <property type="entry name" value="BRCT domain"/>
    <property type="match status" value="1"/>
</dbReference>
<dbReference type="InterPro" id="IPR002054">
    <property type="entry name" value="DNA-dir_DNA_pol_X"/>
</dbReference>
<keyword evidence="15" id="KW-0456">Lyase</keyword>
<keyword evidence="10" id="KW-0479">Metal-binding</keyword>
<gene>
    <name evidence="21" type="ORF">N7493_000534</name>
</gene>
<comment type="caution">
    <text evidence="21">The sequence shown here is derived from an EMBL/GenBank/DDBJ whole genome shotgun (WGS) entry which is preliminary data.</text>
</comment>
<comment type="cofactor">
    <cofactor evidence="1">
        <name>Mn(2+)</name>
        <dbReference type="ChEBI" id="CHEBI:29035"/>
    </cofactor>
</comment>
<evidence type="ECO:0000256" key="8">
    <source>
        <dbReference type="ARBA" id="ARBA00022695"/>
    </source>
</evidence>
<dbReference type="PROSITE" id="PS50172">
    <property type="entry name" value="BRCT"/>
    <property type="match status" value="1"/>
</dbReference>
<dbReference type="InterPro" id="IPR019843">
    <property type="entry name" value="DNA_pol-X_BS"/>
</dbReference>
<evidence type="ECO:0000313" key="21">
    <source>
        <dbReference type="EMBL" id="KAJ5740662.1"/>
    </source>
</evidence>
<feature type="compositionally biased region" description="Low complexity" evidence="19">
    <location>
        <begin position="111"/>
        <end position="122"/>
    </location>
</feature>
<comment type="subcellular location">
    <subcellularLocation>
        <location evidence="2">Nucleus</location>
    </subcellularLocation>
</comment>
<protein>
    <recommendedName>
        <fullName evidence="5">DNA polymerase lambda</fullName>
        <ecNumber evidence="4">2.7.7.7</ecNumber>
    </recommendedName>
</protein>
<evidence type="ECO:0000256" key="10">
    <source>
        <dbReference type="ARBA" id="ARBA00022723"/>
    </source>
</evidence>
<dbReference type="Pfam" id="PF14791">
    <property type="entry name" value="DNA_pol_B_thumb"/>
    <property type="match status" value="1"/>
</dbReference>
<dbReference type="InterPro" id="IPR043519">
    <property type="entry name" value="NT_sf"/>
</dbReference>
<dbReference type="GO" id="GO:0046872">
    <property type="term" value="F:metal ion binding"/>
    <property type="evidence" value="ECO:0007669"/>
    <property type="project" value="UniProtKB-KW"/>
</dbReference>
<dbReference type="FunFam" id="1.10.150.20:FF:000010">
    <property type="entry name" value="DNA polymerase lambda"/>
    <property type="match status" value="1"/>
</dbReference>
<reference evidence="21" key="2">
    <citation type="submission" date="2023-01" db="EMBL/GenBank/DDBJ databases">
        <authorList>
            <person name="Petersen C."/>
        </authorList>
    </citation>
    <scope>NUCLEOTIDE SEQUENCE</scope>
    <source>
        <strain evidence="21">IBT 17514</strain>
    </source>
</reference>
<keyword evidence="9" id="KW-0235">DNA replication</keyword>
<dbReference type="SUPFAM" id="SSF47802">
    <property type="entry name" value="DNA polymerase beta, N-terminal domain-like"/>
    <property type="match status" value="1"/>
</dbReference>
<proteinExistence type="inferred from homology"/>
<dbReference type="PROSITE" id="PS00522">
    <property type="entry name" value="DNA_POLYMERASE_X"/>
    <property type="match status" value="1"/>
</dbReference>
<feature type="compositionally biased region" description="Polar residues" evidence="19">
    <location>
        <begin position="274"/>
        <end position="284"/>
    </location>
</feature>
<name>A0AAD6HWU9_9EURO</name>
<evidence type="ECO:0000256" key="4">
    <source>
        <dbReference type="ARBA" id="ARBA00012417"/>
    </source>
</evidence>
<keyword evidence="11" id="KW-0227">DNA damage</keyword>
<dbReference type="Gene3D" id="1.10.150.110">
    <property type="entry name" value="DNA polymerase beta, N-terminal domain-like"/>
    <property type="match status" value="1"/>
</dbReference>
<dbReference type="InterPro" id="IPR018944">
    <property type="entry name" value="DNA_pol_lambd_fingers_domain"/>
</dbReference>
<dbReference type="PANTHER" id="PTHR11276">
    <property type="entry name" value="DNA POLYMERASE TYPE-X FAMILY MEMBER"/>
    <property type="match status" value="1"/>
</dbReference>
<keyword evidence="7" id="KW-0808">Transferase</keyword>
<dbReference type="InterPro" id="IPR029398">
    <property type="entry name" value="PolB_thumb"/>
</dbReference>
<feature type="region of interest" description="Disordered" evidence="19">
    <location>
        <begin position="325"/>
        <end position="358"/>
    </location>
</feature>
<evidence type="ECO:0000313" key="22">
    <source>
        <dbReference type="Proteomes" id="UP001215712"/>
    </source>
</evidence>
<evidence type="ECO:0000256" key="13">
    <source>
        <dbReference type="ARBA" id="ARBA00023125"/>
    </source>
</evidence>
<evidence type="ECO:0000256" key="1">
    <source>
        <dbReference type="ARBA" id="ARBA00001936"/>
    </source>
</evidence>
<evidence type="ECO:0000256" key="19">
    <source>
        <dbReference type="SAM" id="MobiDB-lite"/>
    </source>
</evidence>
<keyword evidence="8" id="KW-0548">Nucleotidyltransferase</keyword>
<evidence type="ECO:0000256" key="17">
    <source>
        <dbReference type="ARBA" id="ARBA00049244"/>
    </source>
</evidence>
<evidence type="ECO:0000256" key="5">
    <source>
        <dbReference type="ARBA" id="ARBA00016513"/>
    </source>
</evidence>
<evidence type="ECO:0000256" key="15">
    <source>
        <dbReference type="ARBA" id="ARBA00023239"/>
    </source>
</evidence>
<accession>A0AAD6HWU9</accession>
<dbReference type="GO" id="GO:0006303">
    <property type="term" value="P:double-strand break repair via nonhomologous end joining"/>
    <property type="evidence" value="ECO:0007669"/>
    <property type="project" value="TreeGrafter"/>
</dbReference>
<evidence type="ECO:0000256" key="18">
    <source>
        <dbReference type="PIRSR" id="PIRSR622312-50"/>
    </source>
</evidence>
<feature type="compositionally biased region" description="Basic and acidic residues" evidence="19">
    <location>
        <begin position="345"/>
        <end position="358"/>
    </location>
</feature>
<evidence type="ECO:0000256" key="12">
    <source>
        <dbReference type="ARBA" id="ARBA00022932"/>
    </source>
</evidence>
<dbReference type="InterPro" id="IPR022312">
    <property type="entry name" value="DNA_pol_X"/>
</dbReference>
<dbReference type="GO" id="GO:0003677">
    <property type="term" value="F:DNA binding"/>
    <property type="evidence" value="ECO:0007669"/>
    <property type="project" value="UniProtKB-KW"/>
</dbReference>
<dbReference type="PANTHER" id="PTHR11276:SF28">
    <property type="entry name" value="DNA POLYMERASE LAMBDA"/>
    <property type="match status" value="1"/>
</dbReference>
<dbReference type="Pfam" id="PF14716">
    <property type="entry name" value="HHH_8"/>
    <property type="match status" value="1"/>
</dbReference>
<evidence type="ECO:0000256" key="3">
    <source>
        <dbReference type="ARBA" id="ARBA00008323"/>
    </source>
</evidence>
<dbReference type="EMBL" id="JAQJAN010000001">
    <property type="protein sequence ID" value="KAJ5740662.1"/>
    <property type="molecule type" value="Genomic_DNA"/>
</dbReference>
<dbReference type="FunFam" id="1.10.150.110:FF:000005">
    <property type="entry name" value="DNA polymerase POL4"/>
    <property type="match status" value="1"/>
</dbReference>
<dbReference type="InterPro" id="IPR002008">
    <property type="entry name" value="DNA_pol_X_beta-like"/>
</dbReference>
<evidence type="ECO:0000256" key="16">
    <source>
        <dbReference type="ARBA" id="ARBA00023242"/>
    </source>
</evidence>
<keyword evidence="12" id="KW-0239">DNA-directed DNA polymerase</keyword>
<evidence type="ECO:0000256" key="9">
    <source>
        <dbReference type="ARBA" id="ARBA00022705"/>
    </source>
</evidence>
<feature type="region of interest" description="Disordered" evidence="19">
    <location>
        <begin position="245"/>
        <end position="285"/>
    </location>
</feature>
<dbReference type="InterPro" id="IPR037160">
    <property type="entry name" value="DNA_Pol_thumb_sf"/>
</dbReference>
<dbReference type="InterPro" id="IPR001357">
    <property type="entry name" value="BRCT_dom"/>
</dbReference>
<dbReference type="SUPFAM" id="SSF81301">
    <property type="entry name" value="Nucleotidyltransferase"/>
    <property type="match status" value="1"/>
</dbReference>
<keyword evidence="16" id="KW-0539">Nucleus</keyword>
<evidence type="ECO:0000256" key="2">
    <source>
        <dbReference type="ARBA" id="ARBA00004123"/>
    </source>
</evidence>
<dbReference type="InterPro" id="IPR036420">
    <property type="entry name" value="BRCT_dom_sf"/>
</dbReference>
<evidence type="ECO:0000259" key="20">
    <source>
        <dbReference type="PROSITE" id="PS50172"/>
    </source>
</evidence>
<dbReference type="Pfam" id="PF14792">
    <property type="entry name" value="DNA_pol_B_palm"/>
    <property type="match status" value="1"/>
</dbReference>
<feature type="region of interest" description="Disordered" evidence="19">
    <location>
        <begin position="56"/>
        <end position="133"/>
    </location>
</feature>
<dbReference type="Pfam" id="PF10391">
    <property type="entry name" value="DNA_pol_lambd_f"/>
    <property type="match status" value="1"/>
</dbReference>